<reference evidence="1" key="1">
    <citation type="journal article" date="2019" name="bioRxiv">
        <title>The Genome of the Zebra Mussel, Dreissena polymorpha: A Resource for Invasive Species Research.</title>
        <authorList>
            <person name="McCartney M.A."/>
            <person name="Auch B."/>
            <person name="Kono T."/>
            <person name="Mallez S."/>
            <person name="Zhang Y."/>
            <person name="Obille A."/>
            <person name="Becker A."/>
            <person name="Abrahante J.E."/>
            <person name="Garbe J."/>
            <person name="Badalamenti J.P."/>
            <person name="Herman A."/>
            <person name="Mangelson H."/>
            <person name="Liachko I."/>
            <person name="Sullivan S."/>
            <person name="Sone E.D."/>
            <person name="Koren S."/>
            <person name="Silverstein K.A.T."/>
            <person name="Beckman K.B."/>
            <person name="Gohl D.M."/>
        </authorList>
    </citation>
    <scope>NUCLEOTIDE SEQUENCE</scope>
    <source>
        <strain evidence="1">Duluth1</strain>
        <tissue evidence="1">Whole animal</tissue>
    </source>
</reference>
<gene>
    <name evidence="1" type="ORF">DPMN_014292</name>
</gene>
<organism evidence="1 2">
    <name type="scientific">Dreissena polymorpha</name>
    <name type="common">Zebra mussel</name>
    <name type="synonym">Mytilus polymorpha</name>
    <dbReference type="NCBI Taxonomy" id="45954"/>
    <lineage>
        <taxon>Eukaryota</taxon>
        <taxon>Metazoa</taxon>
        <taxon>Spiralia</taxon>
        <taxon>Lophotrochozoa</taxon>
        <taxon>Mollusca</taxon>
        <taxon>Bivalvia</taxon>
        <taxon>Autobranchia</taxon>
        <taxon>Heteroconchia</taxon>
        <taxon>Euheterodonta</taxon>
        <taxon>Imparidentia</taxon>
        <taxon>Neoheterodontei</taxon>
        <taxon>Myida</taxon>
        <taxon>Dreissenoidea</taxon>
        <taxon>Dreissenidae</taxon>
        <taxon>Dreissena</taxon>
    </lineage>
</organism>
<reference evidence="1" key="2">
    <citation type="submission" date="2020-11" db="EMBL/GenBank/DDBJ databases">
        <authorList>
            <person name="McCartney M.A."/>
            <person name="Auch B."/>
            <person name="Kono T."/>
            <person name="Mallez S."/>
            <person name="Becker A."/>
            <person name="Gohl D.M."/>
            <person name="Silverstein K.A.T."/>
            <person name="Koren S."/>
            <person name="Bechman K.B."/>
            <person name="Herman A."/>
            <person name="Abrahante J.E."/>
            <person name="Garbe J."/>
        </authorList>
    </citation>
    <scope>NUCLEOTIDE SEQUENCE</scope>
    <source>
        <strain evidence="1">Duluth1</strain>
        <tissue evidence="1">Whole animal</tissue>
    </source>
</reference>
<dbReference type="Proteomes" id="UP000828390">
    <property type="component" value="Unassembled WGS sequence"/>
</dbReference>
<name>A0A9D4S2K7_DREPO</name>
<evidence type="ECO:0000313" key="1">
    <source>
        <dbReference type="EMBL" id="KAH3890219.1"/>
    </source>
</evidence>
<keyword evidence="2" id="KW-1185">Reference proteome</keyword>
<dbReference type="EMBL" id="JAIWYP010000001">
    <property type="protein sequence ID" value="KAH3890219.1"/>
    <property type="molecule type" value="Genomic_DNA"/>
</dbReference>
<proteinExistence type="predicted"/>
<comment type="caution">
    <text evidence="1">The sequence shown here is derived from an EMBL/GenBank/DDBJ whole genome shotgun (WGS) entry which is preliminary data.</text>
</comment>
<evidence type="ECO:0000313" key="2">
    <source>
        <dbReference type="Proteomes" id="UP000828390"/>
    </source>
</evidence>
<protein>
    <submittedName>
        <fullName evidence="1">Uncharacterized protein</fullName>
    </submittedName>
</protein>
<dbReference type="AlphaFoldDB" id="A0A9D4S2K7"/>
<sequence length="58" mass="6284">MSSIQERRTALTGESHYEVIEYGTGTINTQSNRKILPLSPPRGTLNGGAVYRCCTPGT</sequence>
<accession>A0A9D4S2K7</accession>